<dbReference type="EMBL" id="JBBUTF010000004">
    <property type="protein sequence ID" value="MEK8025466.1"/>
    <property type="molecule type" value="Genomic_DNA"/>
</dbReference>
<dbReference type="InterPro" id="IPR043426">
    <property type="entry name" value="MltB-like"/>
</dbReference>
<dbReference type="InterPro" id="IPR031304">
    <property type="entry name" value="SLT_2"/>
</dbReference>
<dbReference type="PANTHER" id="PTHR30163:SF9">
    <property type="entry name" value="MEMBRANE-BOUND LYTIC MUREIN TRANSGLYCOSYLASE B"/>
    <property type="match status" value="1"/>
</dbReference>
<dbReference type="SUPFAM" id="SSF53955">
    <property type="entry name" value="Lysozyme-like"/>
    <property type="match status" value="1"/>
</dbReference>
<feature type="compositionally biased region" description="Low complexity" evidence="1">
    <location>
        <begin position="95"/>
        <end position="122"/>
    </location>
</feature>
<organism evidence="3 4">
    <name type="scientific">Pseudaquabacterium rugosum</name>
    <dbReference type="NCBI Taxonomy" id="2984194"/>
    <lineage>
        <taxon>Bacteria</taxon>
        <taxon>Pseudomonadati</taxon>
        <taxon>Pseudomonadota</taxon>
        <taxon>Betaproteobacteria</taxon>
        <taxon>Burkholderiales</taxon>
        <taxon>Sphaerotilaceae</taxon>
        <taxon>Pseudaquabacterium</taxon>
    </lineage>
</organism>
<feature type="region of interest" description="Disordered" evidence="1">
    <location>
        <begin position="1"/>
        <end position="26"/>
    </location>
</feature>
<feature type="domain" description="Transglycosylase SLT" evidence="2">
    <location>
        <begin position="134"/>
        <end position="445"/>
    </location>
</feature>
<evidence type="ECO:0000313" key="3">
    <source>
        <dbReference type="EMBL" id="MEK8025466.1"/>
    </source>
</evidence>
<comment type="caution">
    <text evidence="3">The sequence shown here is derived from an EMBL/GenBank/DDBJ whole genome shotgun (WGS) entry which is preliminary data.</text>
</comment>
<sequence>MSLPALRPAATVATASSTDPLPAHRARPWRRALSPLTPLAPLVLLAGLGLGGLGAGGTAQAAGQEAAARTAKDTKDAQNVQDARRAKRGQDAGSARRATTTAPTTATTQPAPATRSAKAAGPALPPPPTYGETPAVQALAQRLAAQHGLDAAWVTRTIASATPNASVQRLIMPAATPAAKNWAAYRARFVEPQRIAAGVDFWARHADVLARAEARYGVPAALIVGIIGVETYYGRVMGSFRVLDALATLSLDFPSGRSDRSAFFQDELGQFLAWTSREQLDPLSVRGSYAGALGLGQFMPGSLMRHAVDFDGDGHIDLRGSAADAIGSIAAYLRDHGWQPGLATHYAATPPADGTALATMLAPDIKPSFTRAQWQALGAGLGPEAAAHPDDGTPAALLALVQLHNGQIEGQAAAPATWLAGTQNFYAVTRYNWSAYYAAGVIDLGATVAHAWLARRGPSTDGATASAPIPAPAAPAR</sequence>
<dbReference type="InterPro" id="IPR011757">
    <property type="entry name" value="Lytic_transglycosylase_MltB"/>
</dbReference>
<name>A0ABU9B6G7_9BURK</name>
<feature type="compositionally biased region" description="Basic and acidic residues" evidence="1">
    <location>
        <begin position="70"/>
        <end position="90"/>
    </location>
</feature>
<protein>
    <submittedName>
        <fullName evidence="3">Lytic murein transglycosylase B</fullName>
    </submittedName>
</protein>
<dbReference type="Pfam" id="PF13406">
    <property type="entry name" value="SLT_2"/>
    <property type="match status" value="1"/>
</dbReference>
<proteinExistence type="predicted"/>
<evidence type="ECO:0000259" key="2">
    <source>
        <dbReference type="Pfam" id="PF13406"/>
    </source>
</evidence>
<keyword evidence="4" id="KW-1185">Reference proteome</keyword>
<evidence type="ECO:0000313" key="4">
    <source>
        <dbReference type="Proteomes" id="UP001368500"/>
    </source>
</evidence>
<dbReference type="Gene3D" id="1.10.530.10">
    <property type="match status" value="1"/>
</dbReference>
<dbReference type="NCBIfam" id="TIGR02282">
    <property type="entry name" value="MltB"/>
    <property type="match status" value="1"/>
</dbReference>
<dbReference type="InterPro" id="IPR023346">
    <property type="entry name" value="Lysozyme-like_dom_sf"/>
</dbReference>
<dbReference type="RefSeq" id="WP_341373241.1">
    <property type="nucleotide sequence ID" value="NZ_JBBUTF010000004.1"/>
</dbReference>
<dbReference type="Proteomes" id="UP001368500">
    <property type="component" value="Unassembled WGS sequence"/>
</dbReference>
<gene>
    <name evidence="3" type="primary">mltB</name>
    <name evidence="3" type="ORF">AACH11_05775</name>
</gene>
<dbReference type="PANTHER" id="PTHR30163">
    <property type="entry name" value="MEMBRANE-BOUND LYTIC MUREIN TRANSGLYCOSYLASE B"/>
    <property type="match status" value="1"/>
</dbReference>
<dbReference type="Gene3D" id="1.10.8.350">
    <property type="entry name" value="Bacterial muramidase"/>
    <property type="match status" value="1"/>
</dbReference>
<feature type="region of interest" description="Disordered" evidence="1">
    <location>
        <begin position="66"/>
        <end position="133"/>
    </location>
</feature>
<reference evidence="3 4" key="1">
    <citation type="submission" date="2024-04" db="EMBL/GenBank/DDBJ databases">
        <title>Novel species of the genus Ideonella isolated from streams.</title>
        <authorList>
            <person name="Lu H."/>
        </authorList>
    </citation>
    <scope>NUCLEOTIDE SEQUENCE [LARGE SCALE GENOMIC DNA]</scope>
    <source>
        <strain evidence="3 4">BYS139W</strain>
    </source>
</reference>
<evidence type="ECO:0000256" key="1">
    <source>
        <dbReference type="SAM" id="MobiDB-lite"/>
    </source>
</evidence>
<accession>A0ABU9B6G7</accession>